<accession>A0ABY7WKM4</accession>
<keyword evidence="2" id="KW-1185">Reference proteome</keyword>
<sequence>MKKYLYIVVASLSIVTLIAFKKHQQVVSNHEHTSIIANMEEQRIDSLMAQGEGVMQLLTTNAAYSDLRVANIRLAPKSYTSWQTMPGGHMIIVTAGEGYYQSKGKKIVKIRKGSRIETVPGLYHWLGSSPSSKLEYISITNKKATNIINSHENVTKAEYLDAEHAASVK</sequence>
<dbReference type="InterPro" id="IPR014710">
    <property type="entry name" value="RmlC-like_jellyroll"/>
</dbReference>
<evidence type="ECO:0008006" key="3">
    <source>
        <dbReference type="Google" id="ProtNLM"/>
    </source>
</evidence>
<name>A0ABY7WKM4_9SPHI</name>
<reference evidence="1 2" key="1">
    <citation type="submission" date="2023-02" db="EMBL/GenBank/DDBJ databases">
        <title>Genome sequence of Sphingobacterium sp. KACC 22765.</title>
        <authorList>
            <person name="Kim S."/>
            <person name="Heo J."/>
            <person name="Kwon S.-W."/>
        </authorList>
    </citation>
    <scope>NUCLEOTIDE SEQUENCE [LARGE SCALE GENOMIC DNA]</scope>
    <source>
        <strain evidence="1 2">KACC 22765</strain>
    </source>
</reference>
<dbReference type="SUPFAM" id="SSF51182">
    <property type="entry name" value="RmlC-like cupins"/>
    <property type="match status" value="1"/>
</dbReference>
<dbReference type="PANTHER" id="PTHR43698">
    <property type="entry name" value="RIBD C-TERMINAL DOMAIN CONTAINING PROTEIN"/>
    <property type="match status" value="1"/>
</dbReference>
<gene>
    <name evidence="1" type="ORF">PQ465_02060</name>
</gene>
<dbReference type="Gene3D" id="2.60.120.10">
    <property type="entry name" value="Jelly Rolls"/>
    <property type="match status" value="1"/>
</dbReference>
<dbReference type="PANTHER" id="PTHR43698:SF1">
    <property type="entry name" value="BLL4564 PROTEIN"/>
    <property type="match status" value="1"/>
</dbReference>
<evidence type="ECO:0000313" key="2">
    <source>
        <dbReference type="Proteomes" id="UP001221558"/>
    </source>
</evidence>
<dbReference type="Proteomes" id="UP001221558">
    <property type="component" value="Chromosome"/>
</dbReference>
<dbReference type="InterPro" id="IPR011051">
    <property type="entry name" value="RmlC_Cupin_sf"/>
</dbReference>
<proteinExistence type="predicted"/>
<organism evidence="1 2">
    <name type="scientific">Sphingobacterium oryzagri</name>
    <dbReference type="NCBI Taxonomy" id="3025669"/>
    <lineage>
        <taxon>Bacteria</taxon>
        <taxon>Pseudomonadati</taxon>
        <taxon>Bacteroidota</taxon>
        <taxon>Sphingobacteriia</taxon>
        <taxon>Sphingobacteriales</taxon>
        <taxon>Sphingobacteriaceae</taxon>
        <taxon>Sphingobacterium</taxon>
    </lineage>
</organism>
<dbReference type="EMBL" id="CP117880">
    <property type="protein sequence ID" value="WDF69177.1"/>
    <property type="molecule type" value="Genomic_DNA"/>
</dbReference>
<dbReference type="RefSeq" id="WP_274267904.1">
    <property type="nucleotide sequence ID" value="NZ_CP117880.1"/>
</dbReference>
<evidence type="ECO:0000313" key="1">
    <source>
        <dbReference type="EMBL" id="WDF69177.1"/>
    </source>
</evidence>
<protein>
    <recommendedName>
        <fullName evidence="3">Cupin domain-containing protein</fullName>
    </recommendedName>
</protein>